<dbReference type="OrthoDB" id="3835086at2759"/>
<feature type="compositionally biased region" description="Acidic residues" evidence="1">
    <location>
        <begin position="206"/>
        <end position="220"/>
    </location>
</feature>
<dbReference type="Proteomes" id="UP000027730">
    <property type="component" value="Unassembled WGS sequence"/>
</dbReference>
<dbReference type="EMBL" id="KL584703">
    <property type="protein sequence ID" value="KEQ77003.1"/>
    <property type="molecule type" value="Genomic_DNA"/>
</dbReference>
<accession>A0A074WUZ9</accession>
<evidence type="ECO:0000313" key="3">
    <source>
        <dbReference type="Proteomes" id="UP000027730"/>
    </source>
</evidence>
<feature type="compositionally biased region" description="Basic and acidic residues" evidence="1">
    <location>
        <begin position="232"/>
        <end position="241"/>
    </location>
</feature>
<dbReference type="AlphaFoldDB" id="A0A074WUZ9"/>
<evidence type="ECO:0000256" key="1">
    <source>
        <dbReference type="SAM" id="MobiDB-lite"/>
    </source>
</evidence>
<evidence type="ECO:0000313" key="2">
    <source>
        <dbReference type="EMBL" id="KEQ77003.1"/>
    </source>
</evidence>
<reference evidence="2 3" key="1">
    <citation type="journal article" date="2014" name="BMC Genomics">
        <title>Genome sequencing of four Aureobasidium pullulans varieties: biotechnological potential, stress tolerance, and description of new species.</title>
        <authorList>
            <person name="Gostin Ar C."/>
            <person name="Ohm R.A."/>
            <person name="Kogej T."/>
            <person name="Sonjak S."/>
            <person name="Turk M."/>
            <person name="Zajc J."/>
            <person name="Zalar P."/>
            <person name="Grube M."/>
            <person name="Sun H."/>
            <person name="Han J."/>
            <person name="Sharma A."/>
            <person name="Chiniquy J."/>
            <person name="Ngan C.Y."/>
            <person name="Lipzen A."/>
            <person name="Barry K."/>
            <person name="Grigoriev I.V."/>
            <person name="Gunde-Cimerman N."/>
        </authorList>
    </citation>
    <scope>NUCLEOTIDE SEQUENCE [LARGE SCALE GENOMIC DNA]</scope>
    <source>
        <strain evidence="2 3">CBS 147.97</strain>
    </source>
</reference>
<feature type="region of interest" description="Disordered" evidence="1">
    <location>
        <begin position="181"/>
        <end position="257"/>
    </location>
</feature>
<organism evidence="2 3">
    <name type="scientific">Aureobasidium namibiae CBS 147.97</name>
    <dbReference type="NCBI Taxonomy" id="1043004"/>
    <lineage>
        <taxon>Eukaryota</taxon>
        <taxon>Fungi</taxon>
        <taxon>Dikarya</taxon>
        <taxon>Ascomycota</taxon>
        <taxon>Pezizomycotina</taxon>
        <taxon>Dothideomycetes</taxon>
        <taxon>Dothideomycetidae</taxon>
        <taxon>Dothideales</taxon>
        <taxon>Saccotheciaceae</taxon>
        <taxon>Aureobasidium</taxon>
    </lineage>
</organism>
<dbReference type="HOGENOM" id="CLU_1081771_0_0_1"/>
<gene>
    <name evidence="2" type="ORF">M436DRAFT_78731</name>
</gene>
<name>A0A074WUZ9_9PEZI</name>
<proteinExistence type="predicted"/>
<dbReference type="GeneID" id="25416292"/>
<sequence length="257" mass="28977">MVIIRAIAHRDTADLAHCLSNHQPHRPRTFIPDLIQGAQVKPCTGWPNLTKPPTNGWWADRQSCQCPPCYFYSLTDQINSGALPFSVAVPLAQLINVGLIRLNFRHADHNDVFTTEDRDYALSLHRDICYGINSGQLPLQLLEILLVASRKAVLKPSDAREPEYQHKEFELYLKRAIRKCKEDQSNGQNEEDNDEQAQEGAHQEDDHDDDDDDDDDDDSDLSLSSSDEVEDDGAHDGRSDTETAFLWTASAAIRSRP</sequence>
<dbReference type="RefSeq" id="XP_013431407.1">
    <property type="nucleotide sequence ID" value="XM_013575953.1"/>
</dbReference>
<protein>
    <submittedName>
        <fullName evidence="2">Uncharacterized protein</fullName>
    </submittedName>
</protein>
<keyword evidence="3" id="KW-1185">Reference proteome</keyword>